<dbReference type="PROSITE" id="PS01095">
    <property type="entry name" value="GH18_1"/>
    <property type="match status" value="1"/>
</dbReference>
<dbReference type="SMART" id="SM00636">
    <property type="entry name" value="Glyco_18"/>
    <property type="match status" value="1"/>
</dbReference>
<evidence type="ECO:0000313" key="12">
    <source>
        <dbReference type="Proteomes" id="UP000242180"/>
    </source>
</evidence>
<dbReference type="InterPro" id="IPR029070">
    <property type="entry name" value="Chitinase_insertion_sf"/>
</dbReference>
<dbReference type="Gene3D" id="3.20.20.80">
    <property type="entry name" value="Glycosidases"/>
    <property type="match status" value="1"/>
</dbReference>
<feature type="signal peptide" evidence="9">
    <location>
        <begin position="1"/>
        <end position="18"/>
    </location>
</feature>
<dbReference type="InterPro" id="IPR050314">
    <property type="entry name" value="Glycosyl_Hydrlase_18"/>
</dbReference>
<dbReference type="InParanoid" id="A0A1X2HSR3"/>
<dbReference type="GO" id="GO:0008843">
    <property type="term" value="F:endochitinase activity"/>
    <property type="evidence" value="ECO:0007669"/>
    <property type="project" value="UniProtKB-EC"/>
</dbReference>
<evidence type="ECO:0000256" key="3">
    <source>
        <dbReference type="ARBA" id="ARBA00023024"/>
    </source>
</evidence>
<evidence type="ECO:0000313" key="11">
    <source>
        <dbReference type="EMBL" id="ORZ02617.1"/>
    </source>
</evidence>
<dbReference type="PROSITE" id="PS51910">
    <property type="entry name" value="GH18_2"/>
    <property type="match status" value="1"/>
</dbReference>
<dbReference type="STRING" id="13706.A0A1X2HSR3"/>
<dbReference type="PANTHER" id="PTHR11177">
    <property type="entry name" value="CHITINASE"/>
    <property type="match status" value="1"/>
</dbReference>
<sequence>MLTAFLSLILFWACSVHAAAPKFHYGHDTTKRLTAYVTDWSLPKYIAWHKLDHVNYAFGIPDKHGHVSGFDEAQLRSIVHQAHAHHKTISLSIGGWTGSRYFSSLVANDHNRHAFADTLVNLTSTYKLDGLDIDWEYPNSENGVSCNQNNKHDSANLLKFLQLLRQKLRAASSTHKRLSVATAVTPFNDASGQPSKHLDSAWATVLDAVQIMAYDLDGYWAGETGSNAPLYTAKEDKVGSSVDDSVKAWKAAGIPTSHIVVGVPFYGYTALVTQVPKNHTQFTKINTSKPQIKGDRYDEREKDPCPGSKASYSGEYQWRSIVAQNIPHNGNGWKTYRSTETKTPYAYNIKHHRFLTYDDPRSLHAKVDYALAKRLGGIMLWSLEMDDNNHSLLNALQGIRIRR</sequence>
<dbReference type="Pfam" id="PF00704">
    <property type="entry name" value="Glyco_hydro_18"/>
    <property type="match status" value="1"/>
</dbReference>
<keyword evidence="5 7" id="KW-0326">Glycosidase</keyword>
<dbReference type="AlphaFoldDB" id="A0A1X2HSR3"/>
<dbReference type="EMBL" id="MCGN01000001">
    <property type="protein sequence ID" value="ORZ02617.1"/>
    <property type="molecule type" value="Genomic_DNA"/>
</dbReference>
<dbReference type="OMA" id="AYVTDWS"/>
<accession>A0A1X2HSR3</accession>
<dbReference type="SUPFAM" id="SSF51445">
    <property type="entry name" value="(Trans)glycosidases"/>
    <property type="match status" value="1"/>
</dbReference>
<dbReference type="InterPro" id="IPR011583">
    <property type="entry name" value="Chitinase_II/V-like_cat"/>
</dbReference>
<keyword evidence="2 7" id="KW-0378">Hydrolase</keyword>
<dbReference type="Gene3D" id="3.10.50.10">
    <property type="match status" value="1"/>
</dbReference>
<evidence type="ECO:0000256" key="7">
    <source>
        <dbReference type="RuleBase" id="RU000489"/>
    </source>
</evidence>
<dbReference type="GO" id="GO:0000272">
    <property type="term" value="P:polysaccharide catabolic process"/>
    <property type="evidence" value="ECO:0007669"/>
    <property type="project" value="UniProtKB-KW"/>
</dbReference>
<feature type="chain" id="PRO_5012575180" evidence="9">
    <location>
        <begin position="19"/>
        <end position="403"/>
    </location>
</feature>
<protein>
    <submittedName>
        <fullName evidence="11">Glycoside hydrolase</fullName>
    </submittedName>
</protein>
<comment type="similarity">
    <text evidence="8">Belongs to the glycosyl hydrolase 18 family.</text>
</comment>
<keyword evidence="12" id="KW-1185">Reference proteome</keyword>
<keyword evidence="9" id="KW-0732">Signal</keyword>
<keyword evidence="3" id="KW-0146">Chitin degradation</keyword>
<feature type="domain" description="GH18" evidence="10">
    <location>
        <begin position="31"/>
        <end position="403"/>
    </location>
</feature>
<dbReference type="GO" id="GO:0008061">
    <property type="term" value="F:chitin binding"/>
    <property type="evidence" value="ECO:0007669"/>
    <property type="project" value="InterPro"/>
</dbReference>
<dbReference type="GO" id="GO:0006032">
    <property type="term" value="P:chitin catabolic process"/>
    <property type="evidence" value="ECO:0007669"/>
    <property type="project" value="UniProtKB-KW"/>
</dbReference>
<keyword evidence="6" id="KW-0624">Polysaccharide degradation</keyword>
<organism evidence="11 12">
    <name type="scientific">Syncephalastrum racemosum</name>
    <name type="common">Filamentous fungus</name>
    <dbReference type="NCBI Taxonomy" id="13706"/>
    <lineage>
        <taxon>Eukaryota</taxon>
        <taxon>Fungi</taxon>
        <taxon>Fungi incertae sedis</taxon>
        <taxon>Mucoromycota</taxon>
        <taxon>Mucoromycotina</taxon>
        <taxon>Mucoromycetes</taxon>
        <taxon>Mucorales</taxon>
        <taxon>Syncephalastraceae</taxon>
        <taxon>Syncephalastrum</taxon>
    </lineage>
</organism>
<keyword evidence="4" id="KW-0119">Carbohydrate metabolism</keyword>
<dbReference type="GO" id="GO:0005576">
    <property type="term" value="C:extracellular region"/>
    <property type="evidence" value="ECO:0007669"/>
    <property type="project" value="TreeGrafter"/>
</dbReference>
<evidence type="ECO:0000256" key="2">
    <source>
        <dbReference type="ARBA" id="ARBA00022801"/>
    </source>
</evidence>
<evidence type="ECO:0000256" key="5">
    <source>
        <dbReference type="ARBA" id="ARBA00023295"/>
    </source>
</evidence>
<proteinExistence type="inferred from homology"/>
<dbReference type="InterPro" id="IPR001223">
    <property type="entry name" value="Glyco_hydro18_cat"/>
</dbReference>
<evidence type="ECO:0000256" key="4">
    <source>
        <dbReference type="ARBA" id="ARBA00023277"/>
    </source>
</evidence>
<dbReference type="InterPro" id="IPR001579">
    <property type="entry name" value="Glyco_hydro_18_chit_AS"/>
</dbReference>
<evidence type="ECO:0000259" key="10">
    <source>
        <dbReference type="PROSITE" id="PS51910"/>
    </source>
</evidence>
<dbReference type="OrthoDB" id="76388at2759"/>
<evidence type="ECO:0000256" key="9">
    <source>
        <dbReference type="SAM" id="SignalP"/>
    </source>
</evidence>
<comment type="catalytic activity">
    <reaction evidence="1">
        <text>Random endo-hydrolysis of N-acetyl-beta-D-glucosaminide (1-&gt;4)-beta-linkages in chitin and chitodextrins.</text>
        <dbReference type="EC" id="3.2.1.14"/>
    </reaction>
</comment>
<evidence type="ECO:0000256" key="6">
    <source>
        <dbReference type="ARBA" id="ARBA00023326"/>
    </source>
</evidence>
<dbReference type="PANTHER" id="PTHR11177:SF392">
    <property type="entry name" value="HAP41P"/>
    <property type="match status" value="1"/>
</dbReference>
<gene>
    <name evidence="11" type="ORF">BCR43DRAFT_16628</name>
</gene>
<dbReference type="InterPro" id="IPR017853">
    <property type="entry name" value="GH"/>
</dbReference>
<comment type="caution">
    <text evidence="11">The sequence shown here is derived from an EMBL/GenBank/DDBJ whole genome shotgun (WGS) entry which is preliminary data.</text>
</comment>
<dbReference type="Proteomes" id="UP000242180">
    <property type="component" value="Unassembled WGS sequence"/>
</dbReference>
<evidence type="ECO:0000256" key="1">
    <source>
        <dbReference type="ARBA" id="ARBA00000822"/>
    </source>
</evidence>
<name>A0A1X2HSR3_SYNRA</name>
<evidence type="ECO:0000256" key="8">
    <source>
        <dbReference type="RuleBase" id="RU004453"/>
    </source>
</evidence>
<reference evidence="11 12" key="1">
    <citation type="submission" date="2016-07" db="EMBL/GenBank/DDBJ databases">
        <title>Pervasive Adenine N6-methylation of Active Genes in Fungi.</title>
        <authorList>
            <consortium name="DOE Joint Genome Institute"/>
            <person name="Mondo S.J."/>
            <person name="Dannebaum R.O."/>
            <person name="Kuo R.C."/>
            <person name="Labutti K."/>
            <person name="Haridas S."/>
            <person name="Kuo A."/>
            <person name="Salamov A."/>
            <person name="Ahrendt S.R."/>
            <person name="Lipzen A."/>
            <person name="Sullivan W."/>
            <person name="Andreopoulos W.B."/>
            <person name="Clum A."/>
            <person name="Lindquist E."/>
            <person name="Daum C."/>
            <person name="Ramamoorthy G.K."/>
            <person name="Gryganskyi A."/>
            <person name="Culley D."/>
            <person name="Magnuson J.K."/>
            <person name="James T.Y."/>
            <person name="O'Malley M.A."/>
            <person name="Stajich J.E."/>
            <person name="Spatafora J.W."/>
            <person name="Visel A."/>
            <person name="Grigoriev I.V."/>
        </authorList>
    </citation>
    <scope>NUCLEOTIDE SEQUENCE [LARGE SCALE GENOMIC DNA]</scope>
    <source>
        <strain evidence="11 12">NRRL 2496</strain>
    </source>
</reference>